<evidence type="ECO:0000256" key="10">
    <source>
        <dbReference type="ARBA" id="ARBA00047462"/>
    </source>
</evidence>
<dbReference type="InterPro" id="IPR011009">
    <property type="entry name" value="Kinase-like_dom_sf"/>
</dbReference>
<dbReference type="GO" id="GO:0005524">
    <property type="term" value="F:ATP binding"/>
    <property type="evidence" value="ECO:0007669"/>
    <property type="project" value="UniProtKB-UniRule"/>
</dbReference>
<dbReference type="Gene3D" id="2.60.120.10">
    <property type="entry name" value="Jelly Rolls"/>
    <property type="match status" value="1"/>
</dbReference>
<dbReference type="Proteomes" id="UP000694523">
    <property type="component" value="Unplaced"/>
</dbReference>
<feature type="domain" description="Cyclic nucleotide-binding" evidence="15">
    <location>
        <begin position="9"/>
        <end position="90"/>
    </location>
</feature>
<dbReference type="SUPFAM" id="SSF56112">
    <property type="entry name" value="Protein kinase-like (PK-like)"/>
    <property type="match status" value="1"/>
</dbReference>
<accession>A0A8C6WTS7</accession>
<dbReference type="Pfam" id="PF00069">
    <property type="entry name" value="Pkinase"/>
    <property type="match status" value="1"/>
</dbReference>
<feature type="binding site" evidence="11">
    <location>
        <position position="153"/>
    </location>
    <ligand>
        <name>ATP</name>
        <dbReference type="ChEBI" id="CHEBI:30616"/>
    </ligand>
</feature>
<evidence type="ECO:0000256" key="6">
    <source>
        <dbReference type="ARBA" id="ARBA00022777"/>
    </source>
</evidence>
<dbReference type="InterPro" id="IPR000595">
    <property type="entry name" value="cNMP-bd_dom"/>
</dbReference>
<evidence type="ECO:0000256" key="5">
    <source>
        <dbReference type="ARBA" id="ARBA00022741"/>
    </source>
</evidence>
<evidence type="ECO:0000256" key="11">
    <source>
        <dbReference type="PROSITE-ProRule" id="PRU10141"/>
    </source>
</evidence>
<dbReference type="PROSITE" id="PS50042">
    <property type="entry name" value="CNMP_BINDING_3"/>
    <property type="match status" value="1"/>
</dbReference>
<keyword evidence="5 11" id="KW-0547">Nucleotide-binding</keyword>
<keyword evidence="3" id="KW-0140">cGMP</keyword>
<dbReference type="InterPro" id="IPR017441">
    <property type="entry name" value="Protein_kinase_ATP_BS"/>
</dbReference>
<evidence type="ECO:0000256" key="13">
    <source>
        <dbReference type="SAM" id="MobiDB-lite"/>
    </source>
</evidence>
<dbReference type="Gene3D" id="1.10.510.10">
    <property type="entry name" value="Transferase(Phosphotransferase) domain 1"/>
    <property type="match status" value="1"/>
</dbReference>
<dbReference type="CDD" id="cd00038">
    <property type="entry name" value="CAP_ED"/>
    <property type="match status" value="1"/>
</dbReference>
<organism evidence="17 18">
    <name type="scientific">Neogobius melanostomus</name>
    <name type="common">round goby</name>
    <dbReference type="NCBI Taxonomy" id="47308"/>
    <lineage>
        <taxon>Eukaryota</taxon>
        <taxon>Metazoa</taxon>
        <taxon>Chordata</taxon>
        <taxon>Craniata</taxon>
        <taxon>Vertebrata</taxon>
        <taxon>Euteleostomi</taxon>
        <taxon>Actinopterygii</taxon>
        <taxon>Neopterygii</taxon>
        <taxon>Teleostei</taxon>
        <taxon>Neoteleostei</taxon>
        <taxon>Acanthomorphata</taxon>
        <taxon>Gobiaria</taxon>
        <taxon>Gobiiformes</taxon>
        <taxon>Gobioidei</taxon>
        <taxon>Gobiidae</taxon>
        <taxon>Benthophilinae</taxon>
        <taxon>Neogobiini</taxon>
        <taxon>Neogobius</taxon>
    </lineage>
</organism>
<evidence type="ECO:0000256" key="3">
    <source>
        <dbReference type="ARBA" id="ARBA00022535"/>
    </source>
</evidence>
<evidence type="ECO:0000256" key="2">
    <source>
        <dbReference type="ARBA" id="ARBA00022527"/>
    </source>
</evidence>
<dbReference type="AlphaFoldDB" id="A0A8C6WTS7"/>
<dbReference type="InterPro" id="IPR014710">
    <property type="entry name" value="RmlC-like_jellyroll"/>
</dbReference>
<evidence type="ECO:0000313" key="18">
    <source>
        <dbReference type="Proteomes" id="UP000694523"/>
    </source>
</evidence>
<evidence type="ECO:0000256" key="9">
    <source>
        <dbReference type="ARBA" id="ARBA00047298"/>
    </source>
</evidence>
<dbReference type="SUPFAM" id="SSF51206">
    <property type="entry name" value="cAMP-binding domain-like"/>
    <property type="match status" value="1"/>
</dbReference>
<keyword evidence="8" id="KW-0142">cGMP-binding</keyword>
<evidence type="ECO:0000313" key="17">
    <source>
        <dbReference type="Ensembl" id="ENSNMLP00000031382.1"/>
    </source>
</evidence>
<dbReference type="InterPro" id="IPR018490">
    <property type="entry name" value="cNMP-bd_dom_sf"/>
</dbReference>
<evidence type="ECO:0000256" key="12">
    <source>
        <dbReference type="RuleBase" id="RU000304"/>
    </source>
</evidence>
<evidence type="ECO:0000259" key="14">
    <source>
        <dbReference type="PROSITE" id="PS50011"/>
    </source>
</evidence>
<keyword evidence="2 12" id="KW-0723">Serine/threonine-protein kinase</keyword>
<feature type="domain" description="Protein kinase" evidence="14">
    <location>
        <begin position="120"/>
        <end position="378"/>
    </location>
</feature>
<dbReference type="InterPro" id="IPR000719">
    <property type="entry name" value="Prot_kinase_dom"/>
</dbReference>
<reference evidence="17" key="2">
    <citation type="submission" date="2025-09" db="UniProtKB">
        <authorList>
            <consortium name="Ensembl"/>
        </authorList>
    </citation>
    <scope>IDENTIFICATION</scope>
</reference>
<evidence type="ECO:0000256" key="8">
    <source>
        <dbReference type="ARBA" id="ARBA00022992"/>
    </source>
</evidence>
<dbReference type="PANTHER" id="PTHR24353">
    <property type="entry name" value="CYCLIC NUCLEOTIDE-DEPENDENT PROTEIN KINASE"/>
    <property type="match status" value="1"/>
</dbReference>
<dbReference type="SMART" id="SM00220">
    <property type="entry name" value="S_TKc"/>
    <property type="match status" value="1"/>
</dbReference>
<dbReference type="PANTHER" id="PTHR24353:SF24">
    <property type="match status" value="1"/>
</dbReference>
<dbReference type="CDD" id="cd05572">
    <property type="entry name" value="STKc_cGK"/>
    <property type="match status" value="1"/>
</dbReference>
<dbReference type="SMART" id="SM00100">
    <property type="entry name" value="cNMP"/>
    <property type="match status" value="1"/>
</dbReference>
<keyword evidence="4" id="KW-0808">Transferase</keyword>
<sequence>FLFVSSVSLLSNLPDDKLSKMVDCLEEHYDRGEYIIRQGEEGSTFYIISQGKVCTTSADERALPSVINTLQKEKSFGEKVALSVLRRSLSRLQSQPLSPDLLRLKDLVSGFSTTKPFDHLQLVWTLGVGGFGRVELVKLKDQDVSFALKMIKKHHVVENRQQEHIHSERRILSEVRSPFVVRLYRTFRDEKFVYMLLEACLGGELWSLLRDRGSFDEATAKFCVACVTEAFDYLHRKNILYRDLKPENLLLDTQGYCKLVDFGFAKKIRSGQRTWTFCGTPEYVAPEVLLNRGHSFSVDFWALGILLFELLTGSPPFSGTDQMTIYTHILKGIEKMDFPKKISKKPEDLIRKLCRKNPSERLGNMKNGITDIKKHRWFNGFNWEELKLRTLPSPLRREVSGPLDHSHFDSYPPDENQPPDELSGWDLDF</sequence>
<dbReference type="PROSITE" id="PS00108">
    <property type="entry name" value="PROTEIN_KINASE_ST"/>
    <property type="match status" value="1"/>
</dbReference>
<keyword evidence="18" id="KW-1185">Reference proteome</keyword>
<comment type="catalytic activity">
    <reaction evidence="10">
        <text>L-seryl-[protein] + ATP = O-phospho-L-seryl-[protein] + ADP + H(+)</text>
        <dbReference type="Rhea" id="RHEA:17989"/>
        <dbReference type="Rhea" id="RHEA-COMP:9863"/>
        <dbReference type="Rhea" id="RHEA-COMP:11604"/>
        <dbReference type="ChEBI" id="CHEBI:15378"/>
        <dbReference type="ChEBI" id="CHEBI:29999"/>
        <dbReference type="ChEBI" id="CHEBI:30616"/>
        <dbReference type="ChEBI" id="CHEBI:83421"/>
        <dbReference type="ChEBI" id="CHEBI:456216"/>
        <dbReference type="EC" id="2.7.11.12"/>
    </reaction>
</comment>
<comment type="catalytic activity">
    <reaction evidence="9">
        <text>L-threonyl-[protein] + ATP = O-phospho-L-threonyl-[protein] + ADP + H(+)</text>
        <dbReference type="Rhea" id="RHEA:46608"/>
        <dbReference type="Rhea" id="RHEA-COMP:11060"/>
        <dbReference type="Rhea" id="RHEA-COMP:11605"/>
        <dbReference type="ChEBI" id="CHEBI:15378"/>
        <dbReference type="ChEBI" id="CHEBI:30013"/>
        <dbReference type="ChEBI" id="CHEBI:30616"/>
        <dbReference type="ChEBI" id="CHEBI:61977"/>
        <dbReference type="ChEBI" id="CHEBI:456216"/>
        <dbReference type="EC" id="2.7.11.12"/>
    </reaction>
</comment>
<dbReference type="Ensembl" id="ENSNMLT00000034986.1">
    <property type="protein sequence ID" value="ENSNMLP00000031382.1"/>
    <property type="gene ID" value="ENSNMLG00000019739.1"/>
</dbReference>
<protein>
    <submittedName>
        <fullName evidence="17">Protein kinase cGMP-dependent 2</fullName>
    </submittedName>
</protein>
<evidence type="ECO:0000256" key="4">
    <source>
        <dbReference type="ARBA" id="ARBA00022679"/>
    </source>
</evidence>
<dbReference type="Pfam" id="PF00027">
    <property type="entry name" value="cNMP_binding"/>
    <property type="match status" value="1"/>
</dbReference>
<proteinExistence type="inferred from homology"/>
<reference evidence="17" key="1">
    <citation type="submission" date="2025-08" db="UniProtKB">
        <authorList>
            <consortium name="Ensembl"/>
        </authorList>
    </citation>
    <scope>IDENTIFICATION</scope>
</reference>
<dbReference type="InterPro" id="IPR008271">
    <property type="entry name" value="Ser/Thr_kinase_AS"/>
</dbReference>
<dbReference type="FunFam" id="3.30.200.20:FF:000042">
    <property type="entry name" value="Aurora kinase A"/>
    <property type="match status" value="1"/>
</dbReference>
<evidence type="ECO:0000256" key="1">
    <source>
        <dbReference type="ARBA" id="ARBA00006352"/>
    </source>
</evidence>
<dbReference type="GO" id="GO:0030553">
    <property type="term" value="F:cGMP binding"/>
    <property type="evidence" value="ECO:0007669"/>
    <property type="project" value="UniProtKB-KW"/>
</dbReference>
<dbReference type="PROSITE" id="PS00107">
    <property type="entry name" value="PROTEIN_KINASE_ATP"/>
    <property type="match status" value="1"/>
</dbReference>
<evidence type="ECO:0000256" key="7">
    <source>
        <dbReference type="ARBA" id="ARBA00022840"/>
    </source>
</evidence>
<dbReference type="FunFam" id="1.10.510.10:FF:000210">
    <property type="entry name" value="Non-specific serine/threonine protein kinase"/>
    <property type="match status" value="1"/>
</dbReference>
<comment type="similarity">
    <text evidence="1">Belongs to the protein kinase superfamily. AGC Ser/Thr protein kinase family. cGMP subfamily.</text>
</comment>
<dbReference type="PROSITE" id="PS51285">
    <property type="entry name" value="AGC_KINASE_CTER"/>
    <property type="match status" value="1"/>
</dbReference>
<dbReference type="InterPro" id="IPR000961">
    <property type="entry name" value="AGC-kinase_C"/>
</dbReference>
<dbReference type="InterPro" id="IPR018488">
    <property type="entry name" value="cNMP-bd_CS"/>
</dbReference>
<dbReference type="Gene3D" id="3.30.200.20">
    <property type="entry name" value="Phosphorylase Kinase, domain 1"/>
    <property type="match status" value="1"/>
</dbReference>
<dbReference type="GO" id="GO:0004692">
    <property type="term" value="F:cGMP-dependent protein kinase activity"/>
    <property type="evidence" value="ECO:0007669"/>
    <property type="project" value="UniProtKB-EC"/>
</dbReference>
<keyword evidence="6" id="KW-0418">Kinase</keyword>
<evidence type="ECO:0000259" key="15">
    <source>
        <dbReference type="PROSITE" id="PS50042"/>
    </source>
</evidence>
<evidence type="ECO:0000259" key="16">
    <source>
        <dbReference type="PROSITE" id="PS51285"/>
    </source>
</evidence>
<dbReference type="PROSITE" id="PS50011">
    <property type="entry name" value="PROTEIN_KINASE_DOM"/>
    <property type="match status" value="1"/>
</dbReference>
<dbReference type="PROSITE" id="PS00888">
    <property type="entry name" value="CNMP_BINDING_1"/>
    <property type="match status" value="1"/>
</dbReference>
<feature type="domain" description="AGC-kinase C-terminal" evidence="16">
    <location>
        <begin position="379"/>
        <end position="429"/>
    </location>
</feature>
<name>A0A8C6WTS7_9GOBI</name>
<keyword evidence="7 11" id="KW-0067">ATP-binding</keyword>
<dbReference type="InterPro" id="IPR035014">
    <property type="entry name" value="STKc_cGK"/>
</dbReference>
<feature type="region of interest" description="Disordered" evidence="13">
    <location>
        <begin position="402"/>
        <end position="429"/>
    </location>
</feature>